<dbReference type="Proteomes" id="UP000568839">
    <property type="component" value="Unassembled WGS sequence"/>
</dbReference>
<accession>A0A841Q1C5</accession>
<comment type="similarity">
    <text evidence="2">Belongs to the Orn/Lys/Arg decarboxylase class-I family.</text>
</comment>
<dbReference type="Gene3D" id="3.90.105.10">
    <property type="entry name" value="Molybdopterin biosynthesis moea protein, domain 2"/>
    <property type="match status" value="1"/>
</dbReference>
<evidence type="ECO:0000256" key="5">
    <source>
        <dbReference type="ARBA" id="ARBA00023239"/>
    </source>
</evidence>
<dbReference type="EC" id="4.1.1.18" evidence="8"/>
<dbReference type="InterPro" id="IPR008286">
    <property type="entry name" value="Prn/Lys/Arg_de-COase_C"/>
</dbReference>
<evidence type="ECO:0000256" key="1">
    <source>
        <dbReference type="ARBA" id="ARBA00001933"/>
    </source>
</evidence>
<evidence type="ECO:0000256" key="3">
    <source>
        <dbReference type="ARBA" id="ARBA00022793"/>
    </source>
</evidence>
<dbReference type="Gene3D" id="3.40.640.10">
    <property type="entry name" value="Type I PLP-dependent aspartate aminotransferase-like (Major domain)"/>
    <property type="match status" value="1"/>
</dbReference>
<dbReference type="PANTHER" id="PTHR43277:SF3">
    <property type="entry name" value="DECARBOXYLASE, PUTATIVE-RELATED"/>
    <property type="match status" value="1"/>
</dbReference>
<dbReference type="AlphaFoldDB" id="A0A841Q1C5"/>
<dbReference type="InterPro" id="IPR036633">
    <property type="entry name" value="Prn/Lys/Arg_de-COase_C_sf"/>
</dbReference>
<organism evidence="8 9">
    <name type="scientific">Geomicrobium halophilum</name>
    <dbReference type="NCBI Taxonomy" id="549000"/>
    <lineage>
        <taxon>Bacteria</taxon>
        <taxon>Bacillati</taxon>
        <taxon>Bacillota</taxon>
        <taxon>Bacilli</taxon>
        <taxon>Bacillales</taxon>
        <taxon>Geomicrobium</taxon>
    </lineage>
</organism>
<dbReference type="SUPFAM" id="SSF53383">
    <property type="entry name" value="PLP-dependent transferases"/>
    <property type="match status" value="1"/>
</dbReference>
<evidence type="ECO:0000259" key="7">
    <source>
        <dbReference type="Pfam" id="PF03711"/>
    </source>
</evidence>
<dbReference type="SUPFAM" id="SSF55904">
    <property type="entry name" value="Ornithine decarboxylase C-terminal domain"/>
    <property type="match status" value="1"/>
</dbReference>
<keyword evidence="5 8" id="KW-0456">Lyase</keyword>
<feature type="domain" description="Orn/Lys/Arg decarboxylase C-terminal" evidence="7">
    <location>
        <begin position="388"/>
        <end position="443"/>
    </location>
</feature>
<evidence type="ECO:0000259" key="6">
    <source>
        <dbReference type="Pfam" id="PF01276"/>
    </source>
</evidence>
<dbReference type="Pfam" id="PF01276">
    <property type="entry name" value="OKR_DC_1"/>
    <property type="match status" value="1"/>
</dbReference>
<sequence>MNVMIGYCPLIEKLEAHNEQNPVSMHVPGHKNGRLLSPPYSTYFEQVMQLDQTELKGLDDLHAPMGAILEAEHLAAEQYGCGRTFFLVGGSTLGNLTMILAFFERGDRVLVQRDVHHSVIHGLELAGVEAVFISPDYDKYSGLTIGVSKASVAYGFESYPDIQGVLLSSPSYYGNVGDLKGAIDEAKSHEAYVFVDEAHGAHLHIDAEFPISALAAGADAVVQSAHKTLPALTMGAFLHLRSTEHEARCRYWLHRLQTSSPSYPILASLDVARAFSASMCGKKIASQLDAFQKSVDEACPAARVKNDDPLKLILRAPAGWNGWEWEDRLNKEQIYVELSDRRHVLLVLPLESPDLWKHTILPVLTSLYEGEHMETTFDEMVFPPFPSVERYSFSKKLENQDVETVSVKNAEGRRIAEEIIPYPPGIPLWMEGEMIDQPRLQFLCNWLASGGRIQAASRIYEGRLLVRKEVGENE</sequence>
<protein>
    <submittedName>
        <fullName evidence="8">Lysine decarboxylase</fullName>
        <ecNumber evidence="8">4.1.1.18</ecNumber>
    </submittedName>
</protein>
<evidence type="ECO:0000256" key="4">
    <source>
        <dbReference type="ARBA" id="ARBA00022898"/>
    </source>
</evidence>
<feature type="domain" description="Orn/Lys/Arg decarboxylases family 1 pyridoxal-P attachment site" evidence="6">
    <location>
        <begin position="9"/>
        <end position="287"/>
    </location>
</feature>
<dbReference type="InterPro" id="IPR052357">
    <property type="entry name" value="Orn_Lys_Arg_decarboxylase-I"/>
</dbReference>
<dbReference type="InterPro" id="IPR000310">
    <property type="entry name" value="Orn/Lys/Arg_deCO2ase_major_dom"/>
</dbReference>
<dbReference type="InterPro" id="IPR015421">
    <property type="entry name" value="PyrdxlP-dep_Trfase_major"/>
</dbReference>
<dbReference type="EMBL" id="JACHHJ010000008">
    <property type="protein sequence ID" value="MBB6451505.1"/>
    <property type="molecule type" value="Genomic_DNA"/>
</dbReference>
<reference evidence="8 9" key="1">
    <citation type="submission" date="2020-08" db="EMBL/GenBank/DDBJ databases">
        <title>Genomic Encyclopedia of Type Strains, Phase IV (KMG-IV): sequencing the most valuable type-strain genomes for metagenomic binning, comparative biology and taxonomic classification.</title>
        <authorList>
            <person name="Goeker M."/>
        </authorList>
    </citation>
    <scope>NUCLEOTIDE SEQUENCE [LARGE SCALE GENOMIC DNA]</scope>
    <source>
        <strain evidence="8 9">DSM 21769</strain>
    </source>
</reference>
<comment type="cofactor">
    <cofactor evidence="1">
        <name>pyridoxal 5'-phosphate</name>
        <dbReference type="ChEBI" id="CHEBI:597326"/>
    </cofactor>
</comment>
<evidence type="ECO:0000313" key="8">
    <source>
        <dbReference type="EMBL" id="MBB6451505.1"/>
    </source>
</evidence>
<evidence type="ECO:0000256" key="2">
    <source>
        <dbReference type="ARBA" id="ARBA00010671"/>
    </source>
</evidence>
<proteinExistence type="inferred from homology"/>
<dbReference type="Pfam" id="PF03711">
    <property type="entry name" value="OKR_DC_1_C"/>
    <property type="match status" value="1"/>
</dbReference>
<dbReference type="InterPro" id="IPR015424">
    <property type="entry name" value="PyrdxlP-dep_Trfase"/>
</dbReference>
<evidence type="ECO:0000313" key="9">
    <source>
        <dbReference type="Proteomes" id="UP000568839"/>
    </source>
</evidence>
<dbReference type="PANTHER" id="PTHR43277">
    <property type="entry name" value="ARGININE DECARBOXYLASE"/>
    <property type="match status" value="1"/>
</dbReference>
<keyword evidence="9" id="KW-1185">Reference proteome</keyword>
<comment type="caution">
    <text evidence="8">The sequence shown here is derived from an EMBL/GenBank/DDBJ whole genome shotgun (WGS) entry which is preliminary data.</text>
</comment>
<gene>
    <name evidence="8" type="ORF">HNR44_003518</name>
</gene>
<dbReference type="GO" id="GO:0008923">
    <property type="term" value="F:lysine decarboxylase activity"/>
    <property type="evidence" value="ECO:0007669"/>
    <property type="project" value="UniProtKB-EC"/>
</dbReference>
<keyword evidence="4" id="KW-0663">Pyridoxal phosphate</keyword>
<keyword evidence="3" id="KW-0210">Decarboxylase</keyword>
<name>A0A841Q1C5_9BACL</name>